<dbReference type="Proteomes" id="UP000018817">
    <property type="component" value="Unassembled WGS sequence"/>
</dbReference>
<protein>
    <recommendedName>
        <fullName evidence="3">HAT C-terminal dimerisation domain-containing protein</fullName>
    </recommendedName>
</protein>
<organism evidence="1 2">
    <name type="scientific">Phytophthora nicotianae (strain INRA-310)</name>
    <name type="common">Phytophthora parasitica</name>
    <dbReference type="NCBI Taxonomy" id="761204"/>
    <lineage>
        <taxon>Eukaryota</taxon>
        <taxon>Sar</taxon>
        <taxon>Stramenopiles</taxon>
        <taxon>Oomycota</taxon>
        <taxon>Peronosporomycetes</taxon>
        <taxon>Peronosporales</taxon>
        <taxon>Peronosporaceae</taxon>
        <taxon>Phytophthora</taxon>
    </lineage>
</organism>
<sequence length="53" mass="6308">MAVDAKSNFPERFFSLSGYVVSDLRRRLDENRAEMMCLMKVNWSEYKNLLNEC</sequence>
<accession>W2R0W2</accession>
<proteinExistence type="predicted"/>
<dbReference type="AlphaFoldDB" id="W2R0W2"/>
<reference evidence="1 2" key="2">
    <citation type="submission" date="2013-11" db="EMBL/GenBank/DDBJ databases">
        <title>The Genome Sequence of Phytophthora parasitica INRA-310.</title>
        <authorList>
            <consortium name="The Broad Institute Genomics Platform"/>
            <person name="Russ C."/>
            <person name="Tyler B."/>
            <person name="Panabieres F."/>
            <person name="Shan W."/>
            <person name="Tripathy S."/>
            <person name="Grunwald N."/>
            <person name="Machado M."/>
            <person name="Johnson C.S."/>
            <person name="Arredondo F."/>
            <person name="Hong C."/>
            <person name="Coffey M."/>
            <person name="Young S.K."/>
            <person name="Zeng Q."/>
            <person name="Gargeya S."/>
            <person name="Fitzgerald M."/>
            <person name="Abouelleil A."/>
            <person name="Alvarado L."/>
            <person name="Chapman S.B."/>
            <person name="Gainer-Dewar J."/>
            <person name="Goldberg J."/>
            <person name="Griggs A."/>
            <person name="Gujja S."/>
            <person name="Hansen M."/>
            <person name="Howarth C."/>
            <person name="Imamovic A."/>
            <person name="Ireland A."/>
            <person name="Larimer J."/>
            <person name="McCowan C."/>
            <person name="Murphy C."/>
            <person name="Pearson M."/>
            <person name="Poon T.W."/>
            <person name="Priest M."/>
            <person name="Roberts A."/>
            <person name="Saif S."/>
            <person name="Shea T."/>
            <person name="Sykes S."/>
            <person name="Wortman J."/>
            <person name="Nusbaum C."/>
            <person name="Birren B."/>
        </authorList>
    </citation>
    <scope>NUCLEOTIDE SEQUENCE [LARGE SCALE GENOMIC DNA]</scope>
    <source>
        <strain evidence="1 2">INRA-310</strain>
    </source>
</reference>
<dbReference type="STRING" id="761204.W2R0W2"/>
<dbReference type="GeneID" id="20190143"/>
<evidence type="ECO:0000313" key="2">
    <source>
        <dbReference type="Proteomes" id="UP000018817"/>
    </source>
</evidence>
<name>W2R0W2_PHYN3</name>
<evidence type="ECO:0008006" key="3">
    <source>
        <dbReference type="Google" id="ProtNLM"/>
    </source>
</evidence>
<dbReference type="VEuPathDB" id="FungiDB:PPTG_21544"/>
<gene>
    <name evidence="1" type="ORF">PPTG_21544</name>
</gene>
<dbReference type="EMBL" id="KI669566">
    <property type="protein sequence ID" value="ETN18334.1"/>
    <property type="molecule type" value="Genomic_DNA"/>
</dbReference>
<evidence type="ECO:0000313" key="1">
    <source>
        <dbReference type="EMBL" id="ETN18334.1"/>
    </source>
</evidence>
<reference evidence="2" key="1">
    <citation type="submission" date="2011-12" db="EMBL/GenBank/DDBJ databases">
        <authorList>
            <consortium name="The Broad Institute Genome Sequencing Platform"/>
            <person name="Russ C."/>
            <person name="Tyler B."/>
            <person name="Panabieres F."/>
            <person name="Shan W."/>
            <person name="Tripathy S."/>
            <person name="Grunwald N."/>
            <person name="Machado M."/>
            <person name="Young S.K."/>
            <person name="Zeng Q."/>
            <person name="Gargeya S."/>
            <person name="Fitzgerald M."/>
            <person name="Haas B."/>
            <person name="Abouelleil A."/>
            <person name="Alvarado L."/>
            <person name="Arachchi H.M."/>
            <person name="Berlin A."/>
            <person name="Chapman S.B."/>
            <person name="Gearin G."/>
            <person name="Goldberg J."/>
            <person name="Griggs A."/>
            <person name="Gujja S."/>
            <person name="Hansen M."/>
            <person name="Heiman D."/>
            <person name="Howarth C."/>
            <person name="Larimer J."/>
            <person name="Lui A."/>
            <person name="MacDonald P.J.P."/>
            <person name="McCowen C."/>
            <person name="Montmayeur A."/>
            <person name="Murphy C."/>
            <person name="Neiman D."/>
            <person name="Pearson M."/>
            <person name="Priest M."/>
            <person name="Roberts A."/>
            <person name="Saif S."/>
            <person name="Shea T."/>
            <person name="Sisk P."/>
            <person name="Stolte C."/>
            <person name="Sykes S."/>
            <person name="Wortman J."/>
            <person name="Nusbaum C."/>
            <person name="Birren B."/>
        </authorList>
    </citation>
    <scope>NUCLEOTIDE SEQUENCE [LARGE SCALE GENOMIC DNA]</scope>
    <source>
        <strain evidence="2">INRA-310</strain>
    </source>
</reference>
<dbReference type="RefSeq" id="XP_008896593.1">
    <property type="nucleotide sequence ID" value="XM_008898345.1"/>
</dbReference>